<dbReference type="GO" id="GO:0008654">
    <property type="term" value="P:phospholipid biosynthetic process"/>
    <property type="evidence" value="ECO:0007669"/>
    <property type="project" value="UniProtKB-KW"/>
</dbReference>
<evidence type="ECO:0000256" key="2">
    <source>
        <dbReference type="ARBA" id="ARBA00005967"/>
    </source>
</evidence>
<evidence type="ECO:0000256" key="13">
    <source>
        <dbReference type="ARBA" id="ARBA00023209"/>
    </source>
</evidence>
<evidence type="ECO:0000256" key="8">
    <source>
        <dbReference type="ARBA" id="ARBA00022777"/>
    </source>
</evidence>
<evidence type="ECO:0000256" key="1">
    <source>
        <dbReference type="ARBA" id="ARBA00004651"/>
    </source>
</evidence>
<evidence type="ECO:0000256" key="15">
    <source>
        <dbReference type="PIRSR" id="PIRSR600829-1"/>
    </source>
</evidence>
<feature type="binding site" evidence="18">
    <location>
        <position position="70"/>
    </location>
    <ligand>
        <name>a divalent metal cation</name>
        <dbReference type="ChEBI" id="CHEBI:60240"/>
    </ligand>
</feature>
<feature type="active site" description="Proton acceptor" evidence="15">
    <location>
        <position position="63"/>
    </location>
</feature>
<evidence type="ECO:0000256" key="4">
    <source>
        <dbReference type="ARBA" id="ARBA00022516"/>
    </source>
</evidence>
<feature type="transmembrane region" description="Helical" evidence="19">
    <location>
        <begin position="48"/>
        <end position="69"/>
    </location>
</feature>
<evidence type="ECO:0000256" key="5">
    <source>
        <dbReference type="ARBA" id="ARBA00022679"/>
    </source>
</evidence>
<keyword evidence="3" id="KW-1003">Cell membrane</keyword>
<evidence type="ECO:0000313" key="20">
    <source>
        <dbReference type="EMBL" id="TKC01793.1"/>
    </source>
</evidence>
<keyword evidence="4" id="KW-0444">Lipid biosynthesis</keyword>
<keyword evidence="18" id="KW-0479">Metal-binding</keyword>
<evidence type="ECO:0000256" key="16">
    <source>
        <dbReference type="PIRSR" id="PIRSR600829-2"/>
    </source>
</evidence>
<keyword evidence="10 19" id="KW-1133">Transmembrane helix</keyword>
<sequence>MKKLISSFAYAIKGLNYTFRSQLNFKIHCFGGLLAIILGFLVDLNSYEWLWIILSIAMVIILELVNTAIEILVDLVSPEYHPKAETIKDVAAASVLIGALMALIIGLFIFVPKLI</sequence>
<dbReference type="CDD" id="cd14265">
    <property type="entry name" value="UDPK_IM_like"/>
    <property type="match status" value="1"/>
</dbReference>
<keyword evidence="14" id="KW-1208">Phospholipid metabolism</keyword>
<evidence type="ECO:0000256" key="19">
    <source>
        <dbReference type="SAM" id="Phobius"/>
    </source>
</evidence>
<comment type="caution">
    <text evidence="20">The sequence shown here is derived from an EMBL/GenBank/DDBJ whole genome shotgun (WGS) entry which is preliminary data.</text>
</comment>
<keyword evidence="9 17" id="KW-0067">ATP-binding</keyword>
<dbReference type="PANTHER" id="PTHR34299">
    <property type="entry name" value="DIACYLGLYCEROL KINASE"/>
    <property type="match status" value="1"/>
</dbReference>
<reference evidence="20 21" key="1">
    <citation type="submission" date="2019-04" db="EMBL/GenBank/DDBJ databases">
        <title>Pedobacter sp. AR-2-6 sp. nov., isolated from Arctic soil.</title>
        <authorList>
            <person name="Dahal R.H."/>
            <person name="Kim D.-U."/>
        </authorList>
    </citation>
    <scope>NUCLEOTIDE SEQUENCE [LARGE SCALE GENOMIC DNA]</scope>
    <source>
        <strain evidence="20 21">AR-2-6</strain>
    </source>
</reference>
<evidence type="ECO:0000256" key="18">
    <source>
        <dbReference type="PIRSR" id="PIRSR600829-4"/>
    </source>
</evidence>
<feature type="binding site" evidence="16">
    <location>
        <position position="63"/>
    </location>
    <ligand>
        <name>substrate</name>
    </ligand>
</feature>
<feature type="transmembrane region" description="Helical" evidence="19">
    <location>
        <begin position="23"/>
        <end position="42"/>
    </location>
</feature>
<dbReference type="OrthoDB" id="1493837at2"/>
<keyword evidence="13" id="KW-0594">Phospholipid biosynthesis</keyword>
<dbReference type="Gene3D" id="1.10.287.3610">
    <property type="match status" value="1"/>
</dbReference>
<dbReference type="InterPro" id="IPR036945">
    <property type="entry name" value="DAGK_sf"/>
</dbReference>
<dbReference type="GO" id="GO:0016301">
    <property type="term" value="F:kinase activity"/>
    <property type="evidence" value="ECO:0007669"/>
    <property type="project" value="UniProtKB-KW"/>
</dbReference>
<comment type="cofactor">
    <cofactor evidence="18">
        <name>Mg(2+)</name>
        <dbReference type="ChEBI" id="CHEBI:18420"/>
    </cofactor>
    <text evidence="18">Mn(2+), Zn(2+), Cd(2+) and Co(2+) support activity to lesser extents.</text>
</comment>
<feature type="binding site" evidence="17">
    <location>
        <position position="10"/>
    </location>
    <ligand>
        <name>ATP</name>
        <dbReference type="ChEBI" id="CHEBI:30616"/>
    </ligand>
</feature>
<evidence type="ECO:0000313" key="21">
    <source>
        <dbReference type="Proteomes" id="UP000310477"/>
    </source>
</evidence>
<evidence type="ECO:0000256" key="11">
    <source>
        <dbReference type="ARBA" id="ARBA00023098"/>
    </source>
</evidence>
<evidence type="ECO:0000256" key="9">
    <source>
        <dbReference type="ARBA" id="ARBA00022840"/>
    </source>
</evidence>
<keyword evidence="8 20" id="KW-0418">Kinase</keyword>
<dbReference type="InterPro" id="IPR000829">
    <property type="entry name" value="DAGK"/>
</dbReference>
<keyword evidence="7 17" id="KW-0547">Nucleotide-binding</keyword>
<feature type="binding site" evidence="17">
    <location>
        <begin position="88"/>
        <end position="89"/>
    </location>
    <ligand>
        <name>ATP</name>
        <dbReference type="ChEBI" id="CHEBI:30616"/>
    </ligand>
</feature>
<evidence type="ECO:0000256" key="7">
    <source>
        <dbReference type="ARBA" id="ARBA00022741"/>
    </source>
</evidence>
<proteinExistence type="inferred from homology"/>
<evidence type="ECO:0000256" key="12">
    <source>
        <dbReference type="ARBA" id="ARBA00023136"/>
    </source>
</evidence>
<gene>
    <name evidence="20" type="ORF">FA045_05965</name>
</gene>
<evidence type="ECO:0000256" key="14">
    <source>
        <dbReference type="ARBA" id="ARBA00023264"/>
    </source>
</evidence>
<keyword evidence="12 19" id="KW-0472">Membrane</keyword>
<dbReference type="Proteomes" id="UP000310477">
    <property type="component" value="Unassembled WGS sequence"/>
</dbReference>
<feature type="binding site" evidence="17">
    <location>
        <begin position="79"/>
        <end position="81"/>
    </location>
    <ligand>
        <name>ATP</name>
        <dbReference type="ChEBI" id="CHEBI:30616"/>
    </ligand>
</feature>
<dbReference type="Pfam" id="PF01219">
    <property type="entry name" value="DAGK_prokar"/>
    <property type="match status" value="1"/>
</dbReference>
<dbReference type="PROSITE" id="PS01069">
    <property type="entry name" value="DAGK_PROKAR"/>
    <property type="match status" value="1"/>
</dbReference>
<evidence type="ECO:0000256" key="3">
    <source>
        <dbReference type="ARBA" id="ARBA00022475"/>
    </source>
</evidence>
<comment type="subcellular location">
    <subcellularLocation>
        <location evidence="1">Cell membrane</location>
        <topology evidence="1">Multi-pass membrane protein</topology>
    </subcellularLocation>
</comment>
<dbReference type="GO" id="GO:0005524">
    <property type="term" value="F:ATP binding"/>
    <property type="evidence" value="ECO:0007669"/>
    <property type="project" value="UniProtKB-KW"/>
</dbReference>
<evidence type="ECO:0000256" key="10">
    <source>
        <dbReference type="ARBA" id="ARBA00022989"/>
    </source>
</evidence>
<accession>A0A4U1CB15</accession>
<keyword evidence="6 19" id="KW-0812">Transmembrane</keyword>
<dbReference type="RefSeq" id="WP_136875505.1">
    <property type="nucleotide sequence ID" value="NZ_SWBO01000003.1"/>
</dbReference>
<dbReference type="PANTHER" id="PTHR34299:SF1">
    <property type="entry name" value="DIACYLGLYCEROL KINASE"/>
    <property type="match status" value="1"/>
</dbReference>
<feature type="binding site" evidence="17">
    <location>
        <position position="70"/>
    </location>
    <ligand>
        <name>ATP</name>
        <dbReference type="ChEBI" id="CHEBI:30616"/>
    </ligand>
</feature>
<evidence type="ECO:0000256" key="17">
    <source>
        <dbReference type="PIRSR" id="PIRSR600829-3"/>
    </source>
</evidence>
<feature type="transmembrane region" description="Helical" evidence="19">
    <location>
        <begin position="90"/>
        <end position="111"/>
    </location>
</feature>
<keyword evidence="18" id="KW-0460">Magnesium</keyword>
<protein>
    <submittedName>
        <fullName evidence="20">Diacylglycerol kinase family protein</fullName>
    </submittedName>
</protein>
<organism evidence="20 21">
    <name type="scientific">Pedobacter cryotolerans</name>
    <dbReference type="NCBI Taxonomy" id="2571270"/>
    <lineage>
        <taxon>Bacteria</taxon>
        <taxon>Pseudomonadati</taxon>
        <taxon>Bacteroidota</taxon>
        <taxon>Sphingobacteriia</taxon>
        <taxon>Sphingobacteriales</taxon>
        <taxon>Sphingobacteriaceae</taxon>
        <taxon>Pedobacter</taxon>
    </lineage>
</organism>
<dbReference type="GO" id="GO:0046872">
    <property type="term" value="F:metal ion binding"/>
    <property type="evidence" value="ECO:0007669"/>
    <property type="project" value="UniProtKB-KW"/>
</dbReference>
<comment type="similarity">
    <text evidence="2">Belongs to the bacterial diacylglycerol kinase family.</text>
</comment>
<keyword evidence="11" id="KW-0443">Lipid metabolism</keyword>
<keyword evidence="5" id="KW-0808">Transferase</keyword>
<keyword evidence="21" id="KW-1185">Reference proteome</keyword>
<dbReference type="InterPro" id="IPR033717">
    <property type="entry name" value="UDPK"/>
</dbReference>
<dbReference type="AlphaFoldDB" id="A0A4U1CB15"/>
<evidence type="ECO:0000256" key="6">
    <source>
        <dbReference type="ARBA" id="ARBA00022692"/>
    </source>
</evidence>
<name>A0A4U1CB15_9SPHI</name>
<dbReference type="EMBL" id="SWBO01000003">
    <property type="protein sequence ID" value="TKC01793.1"/>
    <property type="molecule type" value="Genomic_DNA"/>
</dbReference>
<dbReference type="GO" id="GO:0005886">
    <property type="term" value="C:plasma membrane"/>
    <property type="evidence" value="ECO:0007669"/>
    <property type="project" value="UniProtKB-SubCell"/>
</dbReference>